<dbReference type="AlphaFoldDB" id="A0A1G1VB49"/>
<gene>
    <name evidence="1" type="ORF">A3A77_00880</name>
</gene>
<name>A0A1G1VB49_9BACT</name>
<protein>
    <submittedName>
        <fullName evidence="1">Uncharacterized protein</fullName>
    </submittedName>
</protein>
<proteinExistence type="predicted"/>
<dbReference type="Proteomes" id="UP000178659">
    <property type="component" value="Unassembled WGS sequence"/>
</dbReference>
<organism evidence="1 2">
    <name type="scientific">Candidatus Blackburnbacteria bacterium RIFCSPLOWO2_01_FULL_40_20</name>
    <dbReference type="NCBI Taxonomy" id="1797519"/>
    <lineage>
        <taxon>Bacteria</taxon>
        <taxon>Candidatus Blackburniibacteriota</taxon>
    </lineage>
</organism>
<evidence type="ECO:0000313" key="2">
    <source>
        <dbReference type="Proteomes" id="UP000178659"/>
    </source>
</evidence>
<reference evidence="1 2" key="1">
    <citation type="journal article" date="2016" name="Nat. Commun.">
        <title>Thousands of microbial genomes shed light on interconnected biogeochemical processes in an aquifer system.</title>
        <authorList>
            <person name="Anantharaman K."/>
            <person name="Brown C.T."/>
            <person name="Hug L.A."/>
            <person name="Sharon I."/>
            <person name="Castelle C.J."/>
            <person name="Probst A.J."/>
            <person name="Thomas B.C."/>
            <person name="Singh A."/>
            <person name="Wilkins M.J."/>
            <person name="Karaoz U."/>
            <person name="Brodie E.L."/>
            <person name="Williams K.H."/>
            <person name="Hubbard S.S."/>
            <person name="Banfield J.F."/>
        </authorList>
    </citation>
    <scope>NUCLEOTIDE SEQUENCE [LARGE SCALE GENOMIC DNA]</scope>
</reference>
<sequence length="143" mass="16463">MRKKYAKHRPDEIPSPDQQLCSQFDPIIQTEMSKIVFDTLIVAIDLLTKSQKPKDERGTGKILSTALALGKNAYPHSHVIDREEARKIGLNVTKDPAMILLLKSYKKWVSFRLAEEVNFHIIEQFSPNKTDDKNEKTEDKIKE</sequence>
<evidence type="ECO:0000313" key="1">
    <source>
        <dbReference type="EMBL" id="OGY12511.1"/>
    </source>
</evidence>
<dbReference type="EMBL" id="MHCC01000027">
    <property type="protein sequence ID" value="OGY12511.1"/>
    <property type="molecule type" value="Genomic_DNA"/>
</dbReference>
<accession>A0A1G1VB49</accession>
<comment type="caution">
    <text evidence="1">The sequence shown here is derived from an EMBL/GenBank/DDBJ whole genome shotgun (WGS) entry which is preliminary data.</text>
</comment>